<dbReference type="InterPro" id="IPR044298">
    <property type="entry name" value="MIG/MutY"/>
</dbReference>
<dbReference type="GO" id="GO:0006284">
    <property type="term" value="P:base-excision repair"/>
    <property type="evidence" value="ECO:0007669"/>
    <property type="project" value="UniProtKB-UniRule"/>
</dbReference>
<feature type="domain" description="HhH-GPD" evidence="15">
    <location>
        <begin position="39"/>
        <end position="190"/>
    </location>
</feature>
<sequence>MILPAALTKQLLVWYDSGHRELPWRENPSPYYVWVSEIMLQQTRVEAVKPYFSRFMKVLPNIAALAAAEEEVLLKLWEGLGYYRRVFQMQRAAVIIMERYGGRMPQSYAELLCLPGIGEYTAGAIASIAFHQPVPAVDGNVLRVLARVTGEEREIQLEQVKKDFFFALKKIYPQKRCGDFTQSLMELGAVVCLPNGMPKCGDCPIADWCLAFQQNRTDELPIKKEKKPRRIEEKTVFLLQCGDKIAVRKRMEKGLLSGLWEYPNTEGCLSKIEAEKYLKAQGIVLEKITALGKARHVFTHVEWHMIGYLVLCRKEYKDTVWVTSKQIEQEISLPSAFRHFKV</sequence>
<dbReference type="FunFam" id="1.10.340.30:FF:000002">
    <property type="entry name" value="Adenine DNA glycosylase"/>
    <property type="match status" value="1"/>
</dbReference>
<dbReference type="InterPro" id="IPR000445">
    <property type="entry name" value="HhH_motif"/>
</dbReference>
<keyword evidence="17" id="KW-1185">Reference proteome</keyword>
<dbReference type="InterPro" id="IPR011257">
    <property type="entry name" value="DNA_glycosylase"/>
</dbReference>
<evidence type="ECO:0000256" key="8">
    <source>
        <dbReference type="ARBA" id="ARBA00022763"/>
    </source>
</evidence>
<dbReference type="EC" id="3.2.2.31" evidence="4 14"/>
<dbReference type="InterPro" id="IPR004036">
    <property type="entry name" value="Endonuclease-III-like_CS2"/>
</dbReference>
<evidence type="ECO:0000256" key="3">
    <source>
        <dbReference type="ARBA" id="ARBA00008343"/>
    </source>
</evidence>
<proteinExistence type="inferred from homology"/>
<dbReference type="GO" id="GO:0035485">
    <property type="term" value="F:adenine/guanine mispair binding"/>
    <property type="evidence" value="ECO:0007669"/>
    <property type="project" value="TreeGrafter"/>
</dbReference>
<dbReference type="GO" id="GO:0046872">
    <property type="term" value="F:metal ion binding"/>
    <property type="evidence" value="ECO:0007669"/>
    <property type="project" value="UniProtKB-UniRule"/>
</dbReference>
<dbReference type="Pfam" id="PF00633">
    <property type="entry name" value="HHH"/>
    <property type="match status" value="1"/>
</dbReference>
<dbReference type="Pfam" id="PF14815">
    <property type="entry name" value="NUDIX_4"/>
    <property type="match status" value="1"/>
</dbReference>
<dbReference type="InterPro" id="IPR005760">
    <property type="entry name" value="A/G_AdeGlyc_MutY"/>
</dbReference>
<comment type="catalytic activity">
    <reaction evidence="1 14">
        <text>Hydrolyzes free adenine bases from 7,8-dihydro-8-oxoguanine:adenine mismatched double-stranded DNA, leaving an apurinic site.</text>
        <dbReference type="EC" id="3.2.2.31"/>
    </reaction>
</comment>
<evidence type="ECO:0000256" key="13">
    <source>
        <dbReference type="ARBA" id="ARBA00023295"/>
    </source>
</evidence>
<dbReference type="Proteomes" id="UP000806542">
    <property type="component" value="Unassembled WGS sequence"/>
</dbReference>
<comment type="cofactor">
    <cofactor evidence="14">
        <name>[4Fe-4S] cluster</name>
        <dbReference type="ChEBI" id="CHEBI:49883"/>
    </cofactor>
    <text evidence="14">Binds 1 [4Fe-4S] cluster.</text>
</comment>
<evidence type="ECO:0000256" key="7">
    <source>
        <dbReference type="ARBA" id="ARBA00022723"/>
    </source>
</evidence>
<dbReference type="Gene3D" id="1.10.1670.10">
    <property type="entry name" value="Helix-hairpin-Helix base-excision DNA repair enzymes (C-terminal)"/>
    <property type="match status" value="1"/>
</dbReference>
<evidence type="ECO:0000256" key="5">
    <source>
        <dbReference type="ARBA" id="ARBA00022023"/>
    </source>
</evidence>
<evidence type="ECO:0000256" key="11">
    <source>
        <dbReference type="ARBA" id="ARBA00023014"/>
    </source>
</evidence>
<dbReference type="PANTHER" id="PTHR42944:SF1">
    <property type="entry name" value="ADENINE DNA GLYCOSYLASE"/>
    <property type="match status" value="1"/>
</dbReference>
<keyword evidence="7" id="KW-0479">Metal-binding</keyword>
<evidence type="ECO:0000313" key="17">
    <source>
        <dbReference type="Proteomes" id="UP000806542"/>
    </source>
</evidence>
<dbReference type="InterPro" id="IPR023170">
    <property type="entry name" value="HhH_base_excis_C"/>
</dbReference>
<keyword evidence="13 14" id="KW-0326">Glycosidase</keyword>
<keyword evidence="8 14" id="KW-0227">DNA damage</keyword>
<evidence type="ECO:0000313" key="16">
    <source>
        <dbReference type="EMBL" id="MBE5038848.1"/>
    </source>
</evidence>
<gene>
    <name evidence="16" type="primary">mutY</name>
    <name evidence="16" type="ORF">INF28_00005</name>
</gene>
<evidence type="ECO:0000256" key="6">
    <source>
        <dbReference type="ARBA" id="ARBA00022485"/>
    </source>
</evidence>
<dbReference type="Gene3D" id="3.90.79.10">
    <property type="entry name" value="Nucleoside Triphosphate Pyrophosphohydrolase"/>
    <property type="match status" value="1"/>
</dbReference>
<name>A0A9D5RA75_9FIRM</name>
<dbReference type="InterPro" id="IPR015797">
    <property type="entry name" value="NUDIX_hydrolase-like_dom_sf"/>
</dbReference>
<comment type="function">
    <text evidence="2">Adenine glycosylase active on G-A mispairs. MutY also corrects error-prone DNA synthesis past GO lesions which are due to the oxidatively damaged form of guanine: 7,8-dihydro-8-oxoguanine (8-oxo-dGTP).</text>
</comment>
<dbReference type="GO" id="GO:0051539">
    <property type="term" value="F:4 iron, 4 sulfur cluster binding"/>
    <property type="evidence" value="ECO:0007669"/>
    <property type="project" value="UniProtKB-UniRule"/>
</dbReference>
<dbReference type="GO" id="GO:0000701">
    <property type="term" value="F:purine-specific mismatch base pair DNA N-glycosylase activity"/>
    <property type="evidence" value="ECO:0007669"/>
    <property type="project" value="UniProtKB-EC"/>
</dbReference>
<evidence type="ECO:0000256" key="4">
    <source>
        <dbReference type="ARBA" id="ARBA00012045"/>
    </source>
</evidence>
<dbReference type="InterPro" id="IPR003265">
    <property type="entry name" value="HhH-GPD_domain"/>
</dbReference>
<dbReference type="SMART" id="SM00478">
    <property type="entry name" value="ENDO3c"/>
    <property type="match status" value="1"/>
</dbReference>
<keyword evidence="6" id="KW-0004">4Fe-4S</keyword>
<dbReference type="Gene3D" id="1.10.340.30">
    <property type="entry name" value="Hypothetical protein, domain 2"/>
    <property type="match status" value="1"/>
</dbReference>
<dbReference type="CDD" id="cd03431">
    <property type="entry name" value="NUDIX_DNA_Glycosylase_C-MutY"/>
    <property type="match status" value="1"/>
</dbReference>
<comment type="similarity">
    <text evidence="3 14">Belongs to the Nth/MutY family.</text>
</comment>
<comment type="caution">
    <text evidence="16">The sequence shown here is derived from an EMBL/GenBank/DDBJ whole genome shotgun (WGS) entry which is preliminary data.</text>
</comment>
<keyword evidence="10 14" id="KW-0408">Iron</keyword>
<dbReference type="GO" id="GO:0032357">
    <property type="term" value="F:oxidized purine DNA binding"/>
    <property type="evidence" value="ECO:0007669"/>
    <property type="project" value="TreeGrafter"/>
</dbReference>
<accession>A0A9D5RA75</accession>
<dbReference type="SUPFAM" id="SSF55811">
    <property type="entry name" value="Nudix"/>
    <property type="match status" value="1"/>
</dbReference>
<evidence type="ECO:0000256" key="1">
    <source>
        <dbReference type="ARBA" id="ARBA00000843"/>
    </source>
</evidence>
<dbReference type="NCBIfam" id="TIGR01084">
    <property type="entry name" value="mutY"/>
    <property type="match status" value="1"/>
</dbReference>
<dbReference type="CDD" id="cd00056">
    <property type="entry name" value="ENDO3c"/>
    <property type="match status" value="1"/>
</dbReference>
<organism evidence="16 17">
    <name type="scientific">Ructibacterium gallinarum</name>
    <dbReference type="NCBI Taxonomy" id="2779355"/>
    <lineage>
        <taxon>Bacteria</taxon>
        <taxon>Bacillati</taxon>
        <taxon>Bacillota</taxon>
        <taxon>Clostridia</taxon>
        <taxon>Eubacteriales</taxon>
        <taxon>Oscillospiraceae</taxon>
        <taxon>Ructibacterium</taxon>
    </lineage>
</organism>
<dbReference type="PANTHER" id="PTHR42944">
    <property type="entry name" value="ADENINE DNA GLYCOSYLASE"/>
    <property type="match status" value="1"/>
</dbReference>
<evidence type="ECO:0000259" key="15">
    <source>
        <dbReference type="SMART" id="SM00478"/>
    </source>
</evidence>
<evidence type="ECO:0000256" key="10">
    <source>
        <dbReference type="ARBA" id="ARBA00023004"/>
    </source>
</evidence>
<keyword evidence="12" id="KW-0234">DNA repair</keyword>
<dbReference type="SUPFAM" id="SSF48150">
    <property type="entry name" value="DNA-glycosylase"/>
    <property type="match status" value="1"/>
</dbReference>
<dbReference type="PROSITE" id="PS01155">
    <property type="entry name" value="ENDONUCLEASE_III_2"/>
    <property type="match status" value="1"/>
</dbReference>
<evidence type="ECO:0000256" key="2">
    <source>
        <dbReference type="ARBA" id="ARBA00002933"/>
    </source>
</evidence>
<dbReference type="Pfam" id="PF00730">
    <property type="entry name" value="HhH-GPD"/>
    <property type="match status" value="1"/>
</dbReference>
<dbReference type="EMBL" id="JADCKB010000001">
    <property type="protein sequence ID" value="MBE5038848.1"/>
    <property type="molecule type" value="Genomic_DNA"/>
</dbReference>
<dbReference type="GO" id="GO:0006298">
    <property type="term" value="P:mismatch repair"/>
    <property type="evidence" value="ECO:0007669"/>
    <property type="project" value="TreeGrafter"/>
</dbReference>
<evidence type="ECO:0000256" key="12">
    <source>
        <dbReference type="ARBA" id="ARBA00023204"/>
    </source>
</evidence>
<dbReference type="GO" id="GO:0034039">
    <property type="term" value="F:8-oxo-7,8-dihydroguanine DNA N-glycosylase activity"/>
    <property type="evidence" value="ECO:0007669"/>
    <property type="project" value="TreeGrafter"/>
</dbReference>
<keyword evidence="9" id="KW-0378">Hydrolase</keyword>
<keyword evidence="11" id="KW-0411">Iron-sulfur</keyword>
<evidence type="ECO:0000256" key="9">
    <source>
        <dbReference type="ARBA" id="ARBA00022801"/>
    </source>
</evidence>
<dbReference type="InterPro" id="IPR029119">
    <property type="entry name" value="MutY_C"/>
</dbReference>
<protein>
    <recommendedName>
        <fullName evidence="5 14">Adenine DNA glycosylase</fullName>
        <ecNumber evidence="4 14">3.2.2.31</ecNumber>
    </recommendedName>
</protein>
<evidence type="ECO:0000256" key="14">
    <source>
        <dbReference type="RuleBase" id="RU365096"/>
    </source>
</evidence>
<reference evidence="16" key="1">
    <citation type="submission" date="2020-10" db="EMBL/GenBank/DDBJ databases">
        <title>ChiBAC.</title>
        <authorList>
            <person name="Zenner C."/>
            <person name="Hitch T.C.A."/>
            <person name="Clavel T."/>
        </authorList>
    </citation>
    <scope>NUCLEOTIDE SEQUENCE</scope>
    <source>
        <strain evidence="16">DSM 107454</strain>
    </source>
</reference>
<dbReference type="AlphaFoldDB" id="A0A9D5RA75"/>